<dbReference type="InterPro" id="IPR000210">
    <property type="entry name" value="BTB/POZ_dom"/>
</dbReference>
<dbReference type="PROSITE" id="PS50097">
    <property type="entry name" value="BTB"/>
    <property type="match status" value="1"/>
</dbReference>
<dbReference type="Proteomes" id="UP000235672">
    <property type="component" value="Unassembled WGS sequence"/>
</dbReference>
<evidence type="ECO:0000256" key="1">
    <source>
        <dbReference type="SAM" id="MobiDB-lite"/>
    </source>
</evidence>
<sequence length="374" mass="42083">MAASRAARASAPSIRSIGNNSRKRRRSESPKGPREPIVFQSPGLKPDVRLIVCGQEFHVHSVILKLHSNFFRKFLDSPDKEAAPASSLFKYDYVSVIDADGFSGLEPVATAKALSTSEKSLAEVPDTQGTQIEPFHKLLCSMYTRPYVIKDVDELLAIIHLADYYCSLPNLSGTLSTALIDSPMFKWDEKSHRYDGCEPSEFVQRASEVIFAAKKLRHPILFRECFIHFVAKLHDDEAYPIWLPALRQDMDLWPLLNAGKSNLRKKILRAQHAILLASVSGLELSSQAEEMIVNSPEDPEDCASFYKRIFNCREQMGYYDDVDKALAPVAKLLQSNLVLDRTGFSAGEGPYEDVFLCAELEDEDMPWDAAEFDW</sequence>
<dbReference type="CDD" id="cd18186">
    <property type="entry name" value="BTB_POZ_ZBTB_KLHL-like"/>
    <property type="match status" value="1"/>
</dbReference>
<feature type="region of interest" description="Disordered" evidence="1">
    <location>
        <begin position="1"/>
        <end position="39"/>
    </location>
</feature>
<protein>
    <recommendedName>
        <fullName evidence="2">BTB domain-containing protein</fullName>
    </recommendedName>
</protein>
<dbReference type="AlphaFoldDB" id="A0A2J6PYA6"/>
<dbReference type="Gene3D" id="3.30.710.10">
    <property type="entry name" value="Potassium Channel Kv1.1, Chain A"/>
    <property type="match status" value="1"/>
</dbReference>
<evidence type="ECO:0000313" key="4">
    <source>
        <dbReference type="Proteomes" id="UP000235672"/>
    </source>
</evidence>
<feature type="compositionally biased region" description="Low complexity" evidence="1">
    <location>
        <begin position="1"/>
        <end position="17"/>
    </location>
</feature>
<evidence type="ECO:0000313" key="3">
    <source>
        <dbReference type="EMBL" id="PMD18997.1"/>
    </source>
</evidence>
<name>A0A2J6PYA6_9HELO</name>
<keyword evidence="4" id="KW-1185">Reference proteome</keyword>
<dbReference type="Pfam" id="PF00651">
    <property type="entry name" value="BTB"/>
    <property type="match status" value="1"/>
</dbReference>
<gene>
    <name evidence="3" type="ORF">NA56DRAFT_647453</name>
</gene>
<dbReference type="SMART" id="SM00225">
    <property type="entry name" value="BTB"/>
    <property type="match status" value="1"/>
</dbReference>
<evidence type="ECO:0000259" key="2">
    <source>
        <dbReference type="PROSITE" id="PS50097"/>
    </source>
</evidence>
<organism evidence="3 4">
    <name type="scientific">Hyaloscypha hepaticicola</name>
    <dbReference type="NCBI Taxonomy" id="2082293"/>
    <lineage>
        <taxon>Eukaryota</taxon>
        <taxon>Fungi</taxon>
        <taxon>Dikarya</taxon>
        <taxon>Ascomycota</taxon>
        <taxon>Pezizomycotina</taxon>
        <taxon>Leotiomycetes</taxon>
        <taxon>Helotiales</taxon>
        <taxon>Hyaloscyphaceae</taxon>
        <taxon>Hyaloscypha</taxon>
    </lineage>
</organism>
<dbReference type="InterPro" id="IPR011333">
    <property type="entry name" value="SKP1/BTB/POZ_sf"/>
</dbReference>
<dbReference type="OrthoDB" id="2129688at2759"/>
<dbReference type="EMBL" id="KZ613491">
    <property type="protein sequence ID" value="PMD18997.1"/>
    <property type="molecule type" value="Genomic_DNA"/>
</dbReference>
<dbReference type="SUPFAM" id="SSF54695">
    <property type="entry name" value="POZ domain"/>
    <property type="match status" value="1"/>
</dbReference>
<accession>A0A2J6PYA6</accession>
<feature type="domain" description="BTB" evidence="2">
    <location>
        <begin position="46"/>
        <end position="151"/>
    </location>
</feature>
<proteinExistence type="predicted"/>
<reference evidence="3 4" key="1">
    <citation type="submission" date="2016-05" db="EMBL/GenBank/DDBJ databases">
        <title>A degradative enzymes factory behind the ericoid mycorrhizal symbiosis.</title>
        <authorList>
            <consortium name="DOE Joint Genome Institute"/>
            <person name="Martino E."/>
            <person name="Morin E."/>
            <person name="Grelet G."/>
            <person name="Kuo A."/>
            <person name="Kohler A."/>
            <person name="Daghino S."/>
            <person name="Barry K."/>
            <person name="Choi C."/>
            <person name="Cichocki N."/>
            <person name="Clum A."/>
            <person name="Copeland A."/>
            <person name="Hainaut M."/>
            <person name="Haridas S."/>
            <person name="Labutti K."/>
            <person name="Lindquist E."/>
            <person name="Lipzen A."/>
            <person name="Khouja H.-R."/>
            <person name="Murat C."/>
            <person name="Ohm R."/>
            <person name="Olson A."/>
            <person name="Spatafora J."/>
            <person name="Veneault-Fourrey C."/>
            <person name="Henrissat B."/>
            <person name="Grigoriev I."/>
            <person name="Martin F."/>
            <person name="Perotto S."/>
        </authorList>
    </citation>
    <scope>NUCLEOTIDE SEQUENCE [LARGE SCALE GENOMIC DNA]</scope>
    <source>
        <strain evidence="3 4">UAMH 7357</strain>
    </source>
</reference>